<accession>A0A9Q0H6U3</accession>
<keyword evidence="3" id="KW-1185">Reference proteome</keyword>
<dbReference type="Proteomes" id="UP001141806">
    <property type="component" value="Unassembled WGS sequence"/>
</dbReference>
<dbReference type="AlphaFoldDB" id="A0A9Q0H6U3"/>
<keyword evidence="1" id="KW-0472">Membrane</keyword>
<organism evidence="2 3">
    <name type="scientific">Protea cynaroides</name>
    <dbReference type="NCBI Taxonomy" id="273540"/>
    <lineage>
        <taxon>Eukaryota</taxon>
        <taxon>Viridiplantae</taxon>
        <taxon>Streptophyta</taxon>
        <taxon>Embryophyta</taxon>
        <taxon>Tracheophyta</taxon>
        <taxon>Spermatophyta</taxon>
        <taxon>Magnoliopsida</taxon>
        <taxon>Proteales</taxon>
        <taxon>Proteaceae</taxon>
        <taxon>Protea</taxon>
    </lineage>
</organism>
<protein>
    <submittedName>
        <fullName evidence="2">Uncharacterized protein</fullName>
    </submittedName>
</protein>
<feature type="transmembrane region" description="Helical" evidence="1">
    <location>
        <begin position="21"/>
        <end position="40"/>
    </location>
</feature>
<keyword evidence="1" id="KW-0812">Transmembrane</keyword>
<evidence type="ECO:0000313" key="3">
    <source>
        <dbReference type="Proteomes" id="UP001141806"/>
    </source>
</evidence>
<comment type="caution">
    <text evidence="2">The sequence shown here is derived from an EMBL/GenBank/DDBJ whole genome shotgun (WGS) entry which is preliminary data.</text>
</comment>
<name>A0A9Q0H6U3_9MAGN</name>
<reference evidence="2" key="1">
    <citation type="journal article" date="2023" name="Plant J.">
        <title>The genome of the king protea, Protea cynaroides.</title>
        <authorList>
            <person name="Chang J."/>
            <person name="Duong T.A."/>
            <person name="Schoeman C."/>
            <person name="Ma X."/>
            <person name="Roodt D."/>
            <person name="Barker N."/>
            <person name="Li Z."/>
            <person name="Van de Peer Y."/>
            <person name="Mizrachi E."/>
        </authorList>
    </citation>
    <scope>NUCLEOTIDE SEQUENCE</scope>
    <source>
        <tissue evidence="2">Young leaves</tissue>
    </source>
</reference>
<sequence length="173" mass="19286">MTGRRDGLLMRNNGQLIYGSRIDVAIAIEILLGCIFAFFFPHGVCGSYPPIHGRRAGKNSFKYKMHDQLVVSLRFQNRDPIQSLAFLEKTSLASSVRFPCLAPSSSAYLSFGLHILLRDLLDIMAPKRAVEAVAQGYHADHFISPQASRCWEKFGQSPVIAGRFIAFGDFDFS</sequence>
<dbReference type="OrthoDB" id="1743885at2759"/>
<keyword evidence="1" id="KW-1133">Transmembrane helix</keyword>
<evidence type="ECO:0000313" key="2">
    <source>
        <dbReference type="EMBL" id="KAJ4960315.1"/>
    </source>
</evidence>
<gene>
    <name evidence="2" type="ORF">NE237_020225</name>
</gene>
<dbReference type="EMBL" id="JAMYWD010000009">
    <property type="protein sequence ID" value="KAJ4960315.1"/>
    <property type="molecule type" value="Genomic_DNA"/>
</dbReference>
<evidence type="ECO:0000256" key="1">
    <source>
        <dbReference type="SAM" id="Phobius"/>
    </source>
</evidence>
<proteinExistence type="predicted"/>